<organism evidence="1 2">
    <name type="scientific">Thermococcus nautili</name>
    <dbReference type="NCBI Taxonomy" id="195522"/>
    <lineage>
        <taxon>Archaea</taxon>
        <taxon>Methanobacteriati</taxon>
        <taxon>Methanobacteriota</taxon>
        <taxon>Thermococci</taxon>
        <taxon>Thermococcales</taxon>
        <taxon>Thermococcaceae</taxon>
        <taxon>Thermococcus</taxon>
    </lineage>
</organism>
<evidence type="ECO:0000313" key="2">
    <source>
        <dbReference type="Proteomes" id="UP000019434"/>
    </source>
</evidence>
<reference evidence="1 2" key="1">
    <citation type="submission" date="2014-02" db="EMBL/GenBank/DDBJ databases">
        <title>Genome Sequence of an Hyperthermophilic Archaeon, Thermococcus nautili 30-1, producing viral vesicles.</title>
        <authorList>
            <person name="Oberto J."/>
            <person name="Gaudin M."/>
            <person name="Cossu M."/>
            <person name="Gorlas A."/>
            <person name="Slesarev A."/>
            <person name="Marguet E."/>
            <person name="Forterre P."/>
        </authorList>
    </citation>
    <scope>NUCLEOTIDE SEQUENCE [LARGE SCALE GENOMIC DNA]</scope>
    <source>
        <strain evidence="1 2">30-1</strain>
    </source>
</reference>
<sequence>MNAKKPKPYSRQIMMFCGFPIGVRAEPTFAAIAESVTALALSIPESSERATTRGMKTSIAVSFIISAEERAIVGSRRRSSLLLEPFVRSTSLGASLLKTPESSRPFEVMIKAVMRLRLPQSTRPGVLPGRERSTRTNPA</sequence>
<protein>
    <submittedName>
        <fullName evidence="1">Uncharacterized protein</fullName>
    </submittedName>
</protein>
<dbReference type="KEGG" id="tnu:BD01_0659"/>
<proteinExistence type="predicted"/>
<dbReference type="AlphaFoldDB" id="W8NT50"/>
<dbReference type="Proteomes" id="UP000019434">
    <property type="component" value="Chromosome"/>
</dbReference>
<dbReference type="STRING" id="195522.BD01_0659"/>
<keyword evidence="2" id="KW-1185">Reference proteome</keyword>
<evidence type="ECO:0000313" key="1">
    <source>
        <dbReference type="EMBL" id="AHL22282.1"/>
    </source>
</evidence>
<dbReference type="HOGENOM" id="CLU_1840691_0_0_2"/>
<name>W8NT50_9EURY</name>
<gene>
    <name evidence="1" type="ORF">BD01_0659</name>
</gene>
<accession>W8NT50</accession>
<dbReference type="EMBL" id="CP007264">
    <property type="protein sequence ID" value="AHL22282.1"/>
    <property type="molecule type" value="Genomic_DNA"/>
</dbReference>